<evidence type="ECO:0000313" key="2">
    <source>
        <dbReference type="EMBL" id="MEK7952812.1"/>
    </source>
</evidence>
<comment type="caution">
    <text evidence="2">The sequence shown here is derived from an EMBL/GenBank/DDBJ whole genome shotgun (WGS) entry which is preliminary data.</text>
</comment>
<feature type="domain" description="Peptidase S24/S26A/S26B/S26C" evidence="1">
    <location>
        <begin position="121"/>
        <end position="221"/>
    </location>
</feature>
<evidence type="ECO:0000259" key="1">
    <source>
        <dbReference type="Pfam" id="PF00717"/>
    </source>
</evidence>
<keyword evidence="3" id="KW-1185">Reference proteome</keyword>
<dbReference type="RefSeq" id="WP_341406569.1">
    <property type="nucleotide sequence ID" value="NZ_JBBUKT010000008.1"/>
</dbReference>
<accession>A0ABU9AYF9</accession>
<dbReference type="SUPFAM" id="SSF51306">
    <property type="entry name" value="LexA/Signal peptidase"/>
    <property type="match status" value="1"/>
</dbReference>
<reference evidence="2 3" key="1">
    <citation type="submission" date="2024-04" db="EMBL/GenBank/DDBJ databases">
        <title>Luteolibacter sp. isolated from soil.</title>
        <authorList>
            <person name="An J."/>
        </authorList>
    </citation>
    <scope>NUCLEOTIDE SEQUENCE [LARGE SCALE GENOMIC DNA]</scope>
    <source>
        <strain evidence="2 3">Y139</strain>
    </source>
</reference>
<proteinExistence type="predicted"/>
<dbReference type="Proteomes" id="UP001371305">
    <property type="component" value="Unassembled WGS sequence"/>
</dbReference>
<dbReference type="Gene3D" id="2.10.109.10">
    <property type="entry name" value="Umud Fragment, subunit A"/>
    <property type="match status" value="1"/>
</dbReference>
<sequence>MDRERKNNAISVRLEPQLRERAAAVEKATGINTADLIRQSLEAVIRSFELNGKIDFPIYVVGSEGMLSAVAQTFVEKEGEKMRGRIEELLYARMEEEWRKHTGLFPPKEGDGGNYVIEVDDWVSAGGPEKEDRISIDCIVTEKNYPENYRAFQVSGQSMYPEIVDSEVVIVRPNHEMADPVSGSRVIFRDDAGRLSLHQFIIDANGVRSLRPYNPVFPEIKPIAAGLIDAVVVDVLPLPEGQKVMTEAEFRAIHGWPPGHPDAPKPT</sequence>
<name>A0ABU9AYF9_9BACT</name>
<gene>
    <name evidence="2" type="ORF">WKV53_20025</name>
</gene>
<dbReference type="InterPro" id="IPR015927">
    <property type="entry name" value="Peptidase_S24_S26A/B/C"/>
</dbReference>
<dbReference type="Pfam" id="PF00717">
    <property type="entry name" value="Peptidase_S24"/>
    <property type="match status" value="1"/>
</dbReference>
<protein>
    <submittedName>
        <fullName evidence="2">S24 family peptidase</fullName>
    </submittedName>
</protein>
<dbReference type="InterPro" id="IPR036286">
    <property type="entry name" value="LexA/Signal_pep-like_sf"/>
</dbReference>
<organism evidence="2 3">
    <name type="scientific">Luteolibacter soli</name>
    <dbReference type="NCBI Taxonomy" id="3135280"/>
    <lineage>
        <taxon>Bacteria</taxon>
        <taxon>Pseudomonadati</taxon>
        <taxon>Verrucomicrobiota</taxon>
        <taxon>Verrucomicrobiia</taxon>
        <taxon>Verrucomicrobiales</taxon>
        <taxon>Verrucomicrobiaceae</taxon>
        <taxon>Luteolibacter</taxon>
    </lineage>
</organism>
<evidence type="ECO:0000313" key="3">
    <source>
        <dbReference type="Proteomes" id="UP001371305"/>
    </source>
</evidence>
<dbReference type="EMBL" id="JBBUKT010000008">
    <property type="protein sequence ID" value="MEK7952812.1"/>
    <property type="molecule type" value="Genomic_DNA"/>
</dbReference>
<dbReference type="CDD" id="cd06529">
    <property type="entry name" value="S24_LexA-like"/>
    <property type="match status" value="1"/>
</dbReference>
<dbReference type="InterPro" id="IPR039418">
    <property type="entry name" value="LexA-like"/>
</dbReference>